<evidence type="ECO:0000313" key="3">
    <source>
        <dbReference type="EMBL" id="CAF1065968.1"/>
    </source>
</evidence>
<evidence type="ECO:0008006" key="5">
    <source>
        <dbReference type="Google" id="ProtNLM"/>
    </source>
</evidence>
<comment type="caution">
    <text evidence="3">The sequence shown here is derived from an EMBL/GenBank/DDBJ whole genome shotgun (WGS) entry which is preliminary data.</text>
</comment>
<dbReference type="Pfam" id="PF26215">
    <property type="entry name" value="HTH_animal"/>
    <property type="match status" value="1"/>
</dbReference>
<evidence type="ECO:0000259" key="2">
    <source>
        <dbReference type="Pfam" id="PF26215"/>
    </source>
</evidence>
<dbReference type="PANTHER" id="PTHR21301:SF10">
    <property type="entry name" value="REVERSE TRANSCRIPTASE DOMAIN-CONTAINING PROTEIN"/>
    <property type="match status" value="1"/>
</dbReference>
<reference evidence="3" key="1">
    <citation type="submission" date="2021-02" db="EMBL/GenBank/DDBJ databases">
        <authorList>
            <person name="Nowell W R."/>
        </authorList>
    </citation>
    <scope>NUCLEOTIDE SEQUENCE</scope>
    <source>
        <strain evidence="3">Ploen Becks lab</strain>
    </source>
</reference>
<dbReference type="InterPro" id="IPR058912">
    <property type="entry name" value="HTH_animal"/>
</dbReference>
<dbReference type="OrthoDB" id="9907881at2759"/>
<proteinExistence type="predicted"/>
<dbReference type="AlphaFoldDB" id="A0A814LHT6"/>
<dbReference type="Pfam" id="PF01541">
    <property type="entry name" value="GIY-YIG"/>
    <property type="match status" value="1"/>
</dbReference>
<keyword evidence="4" id="KW-1185">Reference proteome</keyword>
<organism evidence="3 4">
    <name type="scientific">Brachionus calyciflorus</name>
    <dbReference type="NCBI Taxonomy" id="104777"/>
    <lineage>
        <taxon>Eukaryota</taxon>
        <taxon>Metazoa</taxon>
        <taxon>Spiralia</taxon>
        <taxon>Gnathifera</taxon>
        <taxon>Rotifera</taxon>
        <taxon>Eurotatoria</taxon>
        <taxon>Monogononta</taxon>
        <taxon>Pseudotrocha</taxon>
        <taxon>Ploima</taxon>
        <taxon>Brachionidae</taxon>
        <taxon>Brachionus</taxon>
    </lineage>
</organism>
<dbReference type="PANTHER" id="PTHR21301">
    <property type="entry name" value="REVERSE TRANSCRIPTASE"/>
    <property type="match status" value="1"/>
</dbReference>
<feature type="domain" description="Helix-turn-helix" evidence="2">
    <location>
        <begin position="79"/>
        <end position="112"/>
    </location>
</feature>
<evidence type="ECO:0000259" key="1">
    <source>
        <dbReference type="Pfam" id="PF01541"/>
    </source>
</evidence>
<dbReference type="Proteomes" id="UP000663879">
    <property type="component" value="Unassembled WGS sequence"/>
</dbReference>
<sequence length="384" mass="45947">YKWLIIKRPLKYFRFIDDILLITSNEIDLIYFREQFGYLKLNIIVSDFVNFLDLNVSNDSFLCKLKFKLYIKPTYNGSYLITTSNHPPHIFKNIPKSIFLRIRKICSSFIDYLYFSGKVLFTLYNRGYDYKYLENLMFKIGQENRSLLLPYKQKITKKFNSNFIKTFFDHDNNFVMIKELFLKSFFELTKIYGWMSDLEPFFIFKIKPNLSFLCVHLMSFSYNLQLCRTVSCSKNCKICMYINNDYYISLDGFILPMLSNATCDSCNLVYIIICLRCKVFYIGETFKSLNVRIRQHLNGIKRFIPYLNIENEVTQHFRKIGHIIQHDFRVCVFKDKLEDIKIRRAKLLTIPVSPNKHSTPKKRLICKPIDEYMEPISSRIPKIY</sequence>
<dbReference type="EMBL" id="CAJNOC010005942">
    <property type="protein sequence ID" value="CAF1065968.1"/>
    <property type="molecule type" value="Genomic_DNA"/>
</dbReference>
<feature type="domain" description="GIY-YIG" evidence="1">
    <location>
        <begin position="267"/>
        <end position="302"/>
    </location>
</feature>
<protein>
    <recommendedName>
        <fullName evidence="5">GIY-YIG domain-containing protein</fullName>
    </recommendedName>
</protein>
<accession>A0A814LHT6</accession>
<evidence type="ECO:0000313" key="4">
    <source>
        <dbReference type="Proteomes" id="UP000663879"/>
    </source>
</evidence>
<name>A0A814LHT6_9BILA</name>
<feature type="non-terminal residue" evidence="3">
    <location>
        <position position="1"/>
    </location>
</feature>
<gene>
    <name evidence="3" type="ORF">OXX778_LOCUS19500</name>
</gene>
<dbReference type="InterPro" id="IPR000305">
    <property type="entry name" value="GIY-YIG_endonuc"/>
</dbReference>